<dbReference type="PANTHER" id="PTHR24304">
    <property type="entry name" value="CYTOCHROME P450 FAMILY 7"/>
    <property type="match status" value="1"/>
</dbReference>
<comment type="similarity">
    <text evidence="2">Belongs to the cytochrome P450 family.</text>
</comment>
<evidence type="ECO:0000313" key="11">
    <source>
        <dbReference type="Proteomes" id="UP000011096"/>
    </source>
</evidence>
<organism evidence="9 11">
    <name type="scientific">Colletotrichum fructicola (strain Nara gc5)</name>
    <name type="common">Anthracnose fungus</name>
    <name type="synonym">Colletotrichum gloeosporioides (strain Nara gc5)</name>
    <dbReference type="NCBI Taxonomy" id="1213859"/>
    <lineage>
        <taxon>Eukaryota</taxon>
        <taxon>Fungi</taxon>
        <taxon>Dikarya</taxon>
        <taxon>Ascomycota</taxon>
        <taxon>Pezizomycotina</taxon>
        <taxon>Sordariomycetes</taxon>
        <taxon>Hypocreomycetidae</taxon>
        <taxon>Glomerellales</taxon>
        <taxon>Glomerellaceae</taxon>
        <taxon>Colletotrichum</taxon>
        <taxon>Colletotrichum gloeosporioides species complex</taxon>
    </lineage>
</organism>
<dbReference type="GO" id="GO:0005506">
    <property type="term" value="F:iron ion binding"/>
    <property type="evidence" value="ECO:0007669"/>
    <property type="project" value="InterPro"/>
</dbReference>
<dbReference type="GO" id="GO:0020037">
    <property type="term" value="F:heme binding"/>
    <property type="evidence" value="ECO:0007669"/>
    <property type="project" value="InterPro"/>
</dbReference>
<keyword evidence="5 7" id="KW-0408">Iron</keyword>
<evidence type="ECO:0000256" key="8">
    <source>
        <dbReference type="SAM" id="MobiDB-lite"/>
    </source>
</evidence>
<evidence type="ECO:0000256" key="7">
    <source>
        <dbReference type="PIRSR" id="PIRSR602403-1"/>
    </source>
</evidence>
<dbReference type="GeneID" id="43612304"/>
<evidence type="ECO:0000313" key="10">
    <source>
        <dbReference type="EMBL" id="KAF4474103.1"/>
    </source>
</evidence>
<dbReference type="InterPro" id="IPR001128">
    <property type="entry name" value="Cyt_P450"/>
</dbReference>
<accession>A0A7J6IDG2</accession>
<keyword evidence="3 7" id="KW-0349">Heme</keyword>
<dbReference type="GO" id="GO:0016705">
    <property type="term" value="F:oxidoreductase activity, acting on paired donors, with incorporation or reduction of molecular oxygen"/>
    <property type="evidence" value="ECO:0007669"/>
    <property type="project" value="InterPro"/>
</dbReference>
<dbReference type="InParanoid" id="A0A7J6IDG2"/>
<dbReference type="Proteomes" id="UP000011096">
    <property type="component" value="Unassembled WGS sequence"/>
</dbReference>
<keyword evidence="6" id="KW-0503">Monooxygenase</keyword>
<evidence type="ECO:0000313" key="9">
    <source>
        <dbReference type="EMBL" id="KAF4473883.1"/>
    </source>
</evidence>
<proteinExistence type="inferred from homology"/>
<feature type="compositionally biased region" description="Basic and acidic residues" evidence="8">
    <location>
        <begin position="458"/>
        <end position="477"/>
    </location>
</feature>
<reference evidence="9 11" key="1">
    <citation type="submission" date="2012-08" db="EMBL/GenBank/DDBJ databases">
        <authorList>
            <person name="Gan P.H.P."/>
            <person name="Ikeda K."/>
            <person name="Irieda H."/>
            <person name="Narusaka M."/>
            <person name="O'Connell R.J."/>
            <person name="Narusaka Y."/>
            <person name="Takano Y."/>
            <person name="Kubo Y."/>
            <person name="Shirasu K."/>
        </authorList>
    </citation>
    <scope>NUCLEOTIDE SEQUENCE [LARGE SCALE GENOMIC DNA]</scope>
    <source>
        <strain evidence="9 11">Nara gc5</strain>
    </source>
</reference>
<protein>
    <submittedName>
        <fullName evidence="9">Cytochrome P450 93G1</fullName>
    </submittedName>
</protein>
<comment type="caution">
    <text evidence="9">The sequence shown here is derived from an EMBL/GenBank/DDBJ whole genome shotgun (WGS) entry which is preliminary data.</text>
</comment>
<dbReference type="SUPFAM" id="SSF48264">
    <property type="entry name" value="Cytochrome P450"/>
    <property type="match status" value="1"/>
</dbReference>
<sequence length="574" mass="64447">MEILAVAFVCFLLVISAYLLTLRRASFRAPLPPQPVKPPYLIPGISHLAAIVFNTESFLRSLQRQFQGKIITLSSILPMYYVLPGENIQAIFRKSDDNLLPAPSLLDSLQIFFGLPDEDAAVFDHIGISHFEQTRIDTRYHTHHSDPSRRIMEHQRKDFAKYLSGHNLRQTMHQYADIFRQSVWPRDTNRHESIHIPDLYNFLRDTIFRAEVEALYGNQMFEACPSLCADFWAFYDAFPVISRQSPQLLFRSHYATRDRMIRNFINWRGAQGSPASSFPSTTEDTSYGTPYVRDMVRRHEALGFSEAGIASVMLGYLFVGTANTVPAAIWMVLHILRDASLTSRIRSELGILPGKQPQLDVGLLIKAPLLNSVYREVLRLHVAGTVGRKSSLHGVQLRDGRVLLPEVPVMSSSWLGGLDESFWNTGATVEGVPEHPVDAFWAERFLAYEDDPMSGPIRRHDHEPAKEKTAPKTADDDAKARLVSAGIQNHWFPFGGGAGKCPGELLAKSTILVTAFLVLSELEVEIVDNEQAAFTVPKHRALPFGSHAFGREIAVRVHRRLSAPLCDEWVAAAA</sequence>
<evidence type="ECO:0000256" key="1">
    <source>
        <dbReference type="ARBA" id="ARBA00001971"/>
    </source>
</evidence>
<evidence type="ECO:0000256" key="4">
    <source>
        <dbReference type="ARBA" id="ARBA00022723"/>
    </source>
</evidence>
<dbReference type="GO" id="GO:0008395">
    <property type="term" value="F:steroid hydroxylase activity"/>
    <property type="evidence" value="ECO:0007669"/>
    <property type="project" value="TreeGrafter"/>
</dbReference>
<dbReference type="Gene3D" id="1.10.630.10">
    <property type="entry name" value="Cytochrome P450"/>
    <property type="match status" value="1"/>
</dbReference>
<dbReference type="Pfam" id="PF00067">
    <property type="entry name" value="p450"/>
    <property type="match status" value="1"/>
</dbReference>
<dbReference type="PANTHER" id="PTHR24304:SF2">
    <property type="entry name" value="24-HYDROXYCHOLESTEROL 7-ALPHA-HYDROXYLASE"/>
    <property type="match status" value="1"/>
</dbReference>
<feature type="binding site" description="axial binding residue" evidence="7">
    <location>
        <position position="501"/>
    </location>
    <ligand>
        <name>heme</name>
        <dbReference type="ChEBI" id="CHEBI:30413"/>
    </ligand>
    <ligandPart>
        <name>Fe</name>
        <dbReference type="ChEBI" id="CHEBI:18248"/>
    </ligandPart>
</feature>
<keyword evidence="4 7" id="KW-0479">Metal-binding</keyword>
<name>A0A7J6IDG2_COLFN</name>
<reference evidence="9 11" key="2">
    <citation type="submission" date="2020-04" db="EMBL/GenBank/DDBJ databases">
        <title>Genome sequencing and assembly of multiple isolates from the Colletotrichum gloeosporioides species complex.</title>
        <authorList>
            <person name="Gan P."/>
            <person name="Shirasu K."/>
        </authorList>
    </citation>
    <scope>NUCLEOTIDE SEQUENCE [LARGE SCALE GENOMIC DNA]</scope>
    <source>
        <strain evidence="9 11">Nara gc5</strain>
    </source>
</reference>
<evidence type="ECO:0000256" key="3">
    <source>
        <dbReference type="ARBA" id="ARBA00022617"/>
    </source>
</evidence>
<dbReference type="RefSeq" id="XP_031875500.1">
    <property type="nucleotide sequence ID" value="XM_032028201.1"/>
</dbReference>
<dbReference type="EMBL" id="ANPB02000011">
    <property type="protein sequence ID" value="KAF4473883.1"/>
    <property type="molecule type" value="Genomic_DNA"/>
</dbReference>
<dbReference type="EMBL" id="ANPB02000011">
    <property type="protein sequence ID" value="KAF4474103.1"/>
    <property type="molecule type" value="Genomic_DNA"/>
</dbReference>
<comment type="cofactor">
    <cofactor evidence="1 7">
        <name>heme</name>
        <dbReference type="ChEBI" id="CHEBI:30413"/>
    </cofactor>
</comment>
<feature type="region of interest" description="Disordered" evidence="8">
    <location>
        <begin position="453"/>
        <end position="477"/>
    </location>
</feature>
<dbReference type="InterPro" id="IPR002403">
    <property type="entry name" value="Cyt_P450_E_grp-IV"/>
</dbReference>
<evidence type="ECO:0000256" key="2">
    <source>
        <dbReference type="ARBA" id="ARBA00010617"/>
    </source>
</evidence>
<dbReference type="InterPro" id="IPR036396">
    <property type="entry name" value="Cyt_P450_sf"/>
</dbReference>
<keyword evidence="11" id="KW-1185">Reference proteome</keyword>
<dbReference type="PRINTS" id="PR00465">
    <property type="entry name" value="EP450IV"/>
</dbReference>
<keyword evidence="6" id="KW-0560">Oxidoreductase</keyword>
<dbReference type="AlphaFoldDB" id="A0A7J6IDG2"/>
<evidence type="ECO:0000256" key="6">
    <source>
        <dbReference type="ARBA" id="ARBA00023033"/>
    </source>
</evidence>
<dbReference type="OrthoDB" id="3366823at2759"/>
<dbReference type="InterPro" id="IPR050529">
    <property type="entry name" value="CYP450_sterol_14alpha_dmase"/>
</dbReference>
<evidence type="ECO:0000256" key="5">
    <source>
        <dbReference type="ARBA" id="ARBA00023004"/>
    </source>
</evidence>
<gene>
    <name evidence="9" type="primary">CYP93G1-0</name>
    <name evidence="10" type="synonym">CYP93G1-1</name>
    <name evidence="9" type="ORF">CGGC5_v017048</name>
    <name evidence="10" type="ORF">CGGC5_v017099</name>
</gene>